<comment type="caution">
    <text evidence="1">The sequence shown here is derived from an EMBL/GenBank/DDBJ whole genome shotgun (WGS) entry which is preliminary data.</text>
</comment>
<organism evidence="1 2">
    <name type="scientific">Paenibacillus mesotrionivorans</name>
    <dbReference type="NCBI Taxonomy" id="3160968"/>
    <lineage>
        <taxon>Bacteria</taxon>
        <taxon>Bacillati</taxon>
        <taxon>Bacillota</taxon>
        <taxon>Bacilli</taxon>
        <taxon>Bacillales</taxon>
        <taxon>Paenibacillaceae</taxon>
        <taxon>Paenibacillus</taxon>
    </lineage>
</organism>
<dbReference type="EMBL" id="JBJURJ010000003">
    <property type="protein sequence ID" value="MFM9327768.1"/>
    <property type="molecule type" value="Genomic_DNA"/>
</dbReference>
<protein>
    <submittedName>
        <fullName evidence="1">Pyridoxal phosphate-dependent aminotransferase</fullName>
        <ecNumber evidence="1">2.6.1.9</ecNumber>
    </submittedName>
</protein>
<accession>A0ACC7NSW6</accession>
<proteinExistence type="predicted"/>
<reference evidence="1" key="1">
    <citation type="submission" date="2024-12" db="EMBL/GenBank/DDBJ databases">
        <authorList>
            <person name="Wu N."/>
        </authorList>
    </citation>
    <scope>NUCLEOTIDE SEQUENCE</scope>
    <source>
        <strain evidence="1">P15</strain>
    </source>
</reference>
<evidence type="ECO:0000313" key="2">
    <source>
        <dbReference type="Proteomes" id="UP001631969"/>
    </source>
</evidence>
<evidence type="ECO:0000313" key="1">
    <source>
        <dbReference type="EMBL" id="MFM9327768.1"/>
    </source>
</evidence>
<keyword evidence="1" id="KW-0808">Transferase</keyword>
<name>A0ACC7NSW6_9BACL</name>
<gene>
    <name evidence="1" type="ORF">ACI1P1_05565</name>
</gene>
<dbReference type="EC" id="2.6.1.9" evidence="1"/>
<keyword evidence="2" id="KW-1185">Reference proteome</keyword>
<dbReference type="Proteomes" id="UP001631969">
    <property type="component" value="Unassembled WGS sequence"/>
</dbReference>
<sequence>MTTRLHLNENLFTYADSPVLAGLVNHINETSLYSDMEYKELKEVLADWLGFHENQLVLGNGSSELIQRIYMDYLGENGKAIYPWPSYVLYSELENIHGSPACRVPLDRNYKVDLQAIVDHINRETMLIILCNPNNPTGTVFTSKELNEFMSKVPDNVLVLVDEAYMDYVPNNKEYTALTLVNQWSNLLVVRSFSKLYGLASLRMGFAVGTEETASWLQSKLPNWNINRIAEAAAKSCLEHLTYFNQVRDQVHLERVWVYEQLSQLGYKAVPTLTNFIYVWDTESWLQSMLEQHGIKVKRLIESDCEAIRITIGRRQENELLINALKLLVSRR</sequence>
<keyword evidence="1" id="KW-0032">Aminotransferase</keyword>